<evidence type="ECO:0000256" key="5">
    <source>
        <dbReference type="ARBA" id="ARBA00022723"/>
    </source>
</evidence>
<comment type="similarity">
    <text evidence="2 8">Belongs to the peptidase M76 family.</text>
</comment>
<evidence type="ECO:0000256" key="8">
    <source>
        <dbReference type="RuleBase" id="RU364057"/>
    </source>
</evidence>
<keyword evidence="10" id="KW-1185">Reference proteome</keyword>
<dbReference type="Pfam" id="PF09768">
    <property type="entry name" value="Peptidase_M76"/>
    <property type="match status" value="1"/>
</dbReference>
<name>A0A8H7UI47_9FUNG</name>
<keyword evidence="8" id="KW-0999">Mitochondrion inner membrane</keyword>
<comment type="caution">
    <text evidence="9">The sequence shown here is derived from an EMBL/GenBank/DDBJ whole genome shotgun (WGS) entry which is preliminary data.</text>
</comment>
<reference evidence="9" key="1">
    <citation type="submission" date="2020-12" db="EMBL/GenBank/DDBJ databases">
        <title>Metabolic potential, ecology and presence of endohyphal bacteria is reflected in genomic diversity of Mucoromycotina.</title>
        <authorList>
            <person name="Muszewska A."/>
            <person name="Okrasinska A."/>
            <person name="Steczkiewicz K."/>
            <person name="Drgas O."/>
            <person name="Orlowska M."/>
            <person name="Perlinska-Lenart U."/>
            <person name="Aleksandrzak-Piekarczyk T."/>
            <person name="Szatraj K."/>
            <person name="Zielenkiewicz U."/>
            <person name="Pilsyk S."/>
            <person name="Malc E."/>
            <person name="Mieczkowski P."/>
            <person name="Kruszewska J.S."/>
            <person name="Biernat P."/>
            <person name="Pawlowska J."/>
        </authorList>
    </citation>
    <scope>NUCLEOTIDE SEQUENCE</scope>
    <source>
        <strain evidence="9">WA0000051536</strain>
    </source>
</reference>
<dbReference type="GO" id="GO:0004222">
    <property type="term" value="F:metalloendopeptidase activity"/>
    <property type="evidence" value="ECO:0007669"/>
    <property type="project" value="InterPro"/>
</dbReference>
<evidence type="ECO:0000256" key="6">
    <source>
        <dbReference type="ARBA" id="ARBA00022801"/>
    </source>
</evidence>
<evidence type="ECO:0000313" key="10">
    <source>
        <dbReference type="Proteomes" id="UP000612746"/>
    </source>
</evidence>
<proteinExistence type="inferred from homology"/>
<evidence type="ECO:0000256" key="4">
    <source>
        <dbReference type="ARBA" id="ARBA00022670"/>
    </source>
</evidence>
<comment type="subcellular location">
    <subcellularLocation>
        <location evidence="1 8">Mitochondrion inner membrane</location>
        <topology evidence="1 8">Peripheral membrane protein</topology>
        <orientation evidence="1 8">Intermembrane side</orientation>
    </subcellularLocation>
</comment>
<keyword evidence="7 8" id="KW-0482">Metalloprotease</keyword>
<evidence type="ECO:0000256" key="3">
    <source>
        <dbReference type="ARBA" id="ARBA00014615"/>
    </source>
</evidence>
<dbReference type="EC" id="3.4.24.-" evidence="8"/>
<dbReference type="GO" id="GO:0005743">
    <property type="term" value="C:mitochondrial inner membrane"/>
    <property type="evidence" value="ECO:0007669"/>
    <property type="project" value="UniProtKB-SubCell"/>
</dbReference>
<gene>
    <name evidence="9" type="ORF">INT44_008946</name>
</gene>
<dbReference type="GO" id="GO:0046872">
    <property type="term" value="F:metal ion binding"/>
    <property type="evidence" value="ECO:0007669"/>
    <property type="project" value="UniProtKB-KW"/>
</dbReference>
<dbReference type="InterPro" id="IPR019165">
    <property type="entry name" value="Peptidase_M76_ATP23"/>
</dbReference>
<keyword evidence="4 8" id="KW-0645">Protease</keyword>
<dbReference type="PANTHER" id="PTHR21711">
    <property type="entry name" value="MITOCHONDRIAL INNER MEMBRANE PROTEASE"/>
    <property type="match status" value="1"/>
</dbReference>
<evidence type="ECO:0000256" key="2">
    <source>
        <dbReference type="ARBA" id="ARBA00009915"/>
    </source>
</evidence>
<accession>A0A8H7UI47</accession>
<keyword evidence="8" id="KW-0496">Mitochondrion</keyword>
<keyword evidence="5 8" id="KW-0479">Metal-binding</keyword>
<dbReference type="EMBL" id="JAEPRA010000006">
    <property type="protein sequence ID" value="KAG2183935.1"/>
    <property type="molecule type" value="Genomic_DNA"/>
</dbReference>
<sequence>MPILTTNHAPSFSEQRCTEELQHVLNNSSKAQTLLQSIFKLNKRTLVKGITCRSCAGTDQQDKCGYYDIQYKRIVLCCENIRSREDVEKTVVHELVHAFDASRKGTFDSLCHLVACGEVRASAIGQCNDIKHEGKKKDCILRDAINSTREHCGANAEKVVQQVYEKCVRDEAPFT</sequence>
<evidence type="ECO:0000313" key="9">
    <source>
        <dbReference type="EMBL" id="KAG2183935.1"/>
    </source>
</evidence>
<dbReference type="PANTHER" id="PTHR21711:SF0">
    <property type="entry name" value="MITOCHONDRIAL INNER MEMBRANE PROTEASE ATP23 HOMOLOG"/>
    <property type="match status" value="1"/>
</dbReference>
<dbReference type="Proteomes" id="UP000612746">
    <property type="component" value="Unassembled WGS sequence"/>
</dbReference>
<keyword evidence="6 8" id="KW-0378">Hydrolase</keyword>
<evidence type="ECO:0000256" key="7">
    <source>
        <dbReference type="ARBA" id="ARBA00023049"/>
    </source>
</evidence>
<comment type="function">
    <text evidence="8">Has a dual role in the assembly of mitochondrial ATPase.</text>
</comment>
<dbReference type="GO" id="GO:0034982">
    <property type="term" value="P:mitochondrial protein processing"/>
    <property type="evidence" value="ECO:0007669"/>
    <property type="project" value="TreeGrafter"/>
</dbReference>
<evidence type="ECO:0000256" key="1">
    <source>
        <dbReference type="ARBA" id="ARBA00004137"/>
    </source>
</evidence>
<dbReference type="OrthoDB" id="285308at2759"/>
<protein>
    <recommendedName>
        <fullName evidence="3 8">Mitochondrial inner membrane protease ATP23</fullName>
        <ecNumber evidence="8">3.4.24.-</ecNumber>
    </recommendedName>
</protein>
<organism evidence="9 10">
    <name type="scientific">Umbelopsis vinacea</name>
    <dbReference type="NCBI Taxonomy" id="44442"/>
    <lineage>
        <taxon>Eukaryota</taxon>
        <taxon>Fungi</taxon>
        <taxon>Fungi incertae sedis</taxon>
        <taxon>Mucoromycota</taxon>
        <taxon>Mucoromycotina</taxon>
        <taxon>Umbelopsidomycetes</taxon>
        <taxon>Umbelopsidales</taxon>
        <taxon>Umbelopsidaceae</taxon>
        <taxon>Umbelopsis</taxon>
    </lineage>
</organism>
<keyword evidence="8" id="KW-0472">Membrane</keyword>
<dbReference type="GO" id="GO:0033615">
    <property type="term" value="P:mitochondrial proton-transporting ATP synthase complex assembly"/>
    <property type="evidence" value="ECO:0007669"/>
    <property type="project" value="TreeGrafter"/>
</dbReference>
<dbReference type="AlphaFoldDB" id="A0A8H7UI47"/>